<reference evidence="1" key="1">
    <citation type="journal article" date="2014" name="Front. Microbiol.">
        <title>High frequency of phylogenetically diverse reductive dehalogenase-homologous genes in deep subseafloor sedimentary metagenomes.</title>
        <authorList>
            <person name="Kawai M."/>
            <person name="Futagami T."/>
            <person name="Toyoda A."/>
            <person name="Takaki Y."/>
            <person name="Nishi S."/>
            <person name="Hori S."/>
            <person name="Arai W."/>
            <person name="Tsubouchi T."/>
            <person name="Morono Y."/>
            <person name="Uchiyama I."/>
            <person name="Ito T."/>
            <person name="Fujiyama A."/>
            <person name="Inagaki F."/>
            <person name="Takami H."/>
        </authorList>
    </citation>
    <scope>NUCLEOTIDE SEQUENCE</scope>
    <source>
        <strain evidence="1">Expedition CK06-06</strain>
    </source>
</reference>
<dbReference type="AlphaFoldDB" id="X0YWY1"/>
<protein>
    <submittedName>
        <fullName evidence="1">Uncharacterized protein</fullName>
    </submittedName>
</protein>
<evidence type="ECO:0000313" key="1">
    <source>
        <dbReference type="EMBL" id="GAG41091.1"/>
    </source>
</evidence>
<dbReference type="EMBL" id="BARS01043639">
    <property type="protein sequence ID" value="GAG41091.1"/>
    <property type="molecule type" value="Genomic_DNA"/>
</dbReference>
<feature type="non-terminal residue" evidence="1">
    <location>
        <position position="1"/>
    </location>
</feature>
<organism evidence="1">
    <name type="scientific">marine sediment metagenome</name>
    <dbReference type="NCBI Taxonomy" id="412755"/>
    <lineage>
        <taxon>unclassified sequences</taxon>
        <taxon>metagenomes</taxon>
        <taxon>ecological metagenomes</taxon>
    </lineage>
</organism>
<comment type="caution">
    <text evidence="1">The sequence shown here is derived from an EMBL/GenBank/DDBJ whole genome shotgun (WGS) entry which is preliminary data.</text>
</comment>
<proteinExistence type="predicted"/>
<sequence length="192" mass="21940">GKNPDYPENALSKEFAFIRERMEGKRSDPTTPDTRLADWPLEFNPAATHELTKLMLGGYLPEKYVELQQTGHWKRIWILHSRLRYFDPARNRAGIPEDVAALVSELTDDFVKVILVNINQTEPRDVIVQTGGYGEHQCLRVETEGKVIPVNKRFFNVHLAPGAGSELIIYNKRYANQPTLAFPWHGDTVPFP</sequence>
<gene>
    <name evidence="1" type="ORF">S01H1_66030</name>
</gene>
<accession>X0YWY1</accession>
<name>X0YWY1_9ZZZZ</name>